<evidence type="ECO:0000313" key="1">
    <source>
        <dbReference type="EMBL" id="KAF2438885.1"/>
    </source>
</evidence>
<dbReference type="Pfam" id="PF20174">
    <property type="entry name" value="DUF6540"/>
    <property type="match status" value="1"/>
</dbReference>
<dbReference type="AlphaFoldDB" id="A0A9P4P7L7"/>
<proteinExistence type="predicted"/>
<accession>A0A9P4P7L7</accession>
<dbReference type="OrthoDB" id="2999773at2759"/>
<gene>
    <name evidence="1" type="ORF">P171DRAFT_423329</name>
</gene>
<reference evidence="1" key="1">
    <citation type="journal article" date="2020" name="Stud. Mycol.">
        <title>101 Dothideomycetes genomes: a test case for predicting lifestyles and emergence of pathogens.</title>
        <authorList>
            <person name="Haridas S."/>
            <person name="Albert R."/>
            <person name="Binder M."/>
            <person name="Bloem J."/>
            <person name="Labutti K."/>
            <person name="Salamov A."/>
            <person name="Andreopoulos B."/>
            <person name="Baker S."/>
            <person name="Barry K."/>
            <person name="Bills G."/>
            <person name="Bluhm B."/>
            <person name="Cannon C."/>
            <person name="Castanera R."/>
            <person name="Culley D."/>
            <person name="Daum C."/>
            <person name="Ezra D."/>
            <person name="Gonzalez J."/>
            <person name="Henrissat B."/>
            <person name="Kuo A."/>
            <person name="Liang C."/>
            <person name="Lipzen A."/>
            <person name="Lutzoni F."/>
            <person name="Magnuson J."/>
            <person name="Mondo S."/>
            <person name="Nolan M."/>
            <person name="Ohm R."/>
            <person name="Pangilinan J."/>
            <person name="Park H.-J."/>
            <person name="Ramirez L."/>
            <person name="Alfaro M."/>
            <person name="Sun H."/>
            <person name="Tritt A."/>
            <person name="Yoshinaga Y."/>
            <person name="Zwiers L.-H."/>
            <person name="Turgeon B."/>
            <person name="Goodwin S."/>
            <person name="Spatafora J."/>
            <person name="Crous P."/>
            <person name="Grigoriev I."/>
        </authorList>
    </citation>
    <scope>NUCLEOTIDE SEQUENCE</scope>
    <source>
        <strain evidence="1">CBS 690.94</strain>
    </source>
</reference>
<dbReference type="EMBL" id="MU001511">
    <property type="protein sequence ID" value="KAF2438885.1"/>
    <property type="molecule type" value="Genomic_DNA"/>
</dbReference>
<protein>
    <submittedName>
        <fullName evidence="1">Uncharacterized protein</fullName>
    </submittedName>
</protein>
<dbReference type="Proteomes" id="UP000799764">
    <property type="component" value="Unassembled WGS sequence"/>
</dbReference>
<organism evidence="1 2">
    <name type="scientific">Karstenula rhodostoma CBS 690.94</name>
    <dbReference type="NCBI Taxonomy" id="1392251"/>
    <lineage>
        <taxon>Eukaryota</taxon>
        <taxon>Fungi</taxon>
        <taxon>Dikarya</taxon>
        <taxon>Ascomycota</taxon>
        <taxon>Pezizomycotina</taxon>
        <taxon>Dothideomycetes</taxon>
        <taxon>Pleosporomycetidae</taxon>
        <taxon>Pleosporales</taxon>
        <taxon>Massarineae</taxon>
        <taxon>Didymosphaeriaceae</taxon>
        <taxon>Karstenula</taxon>
    </lineage>
</organism>
<dbReference type="InterPro" id="IPR046670">
    <property type="entry name" value="DUF6540"/>
</dbReference>
<comment type="caution">
    <text evidence="1">The sequence shown here is derived from an EMBL/GenBank/DDBJ whole genome shotgun (WGS) entry which is preliminary data.</text>
</comment>
<name>A0A9P4P7L7_9PLEO</name>
<sequence length="148" mass="16500">MARTIYLAVFSNGSKPAHWAIWLPSPKNHEVGKLVHVTGNPATGFYLEFKRNYDFSTTYRGYRILALAQVNDQFVKDTTELEGKDTTARDRLESTATVVPPPGRSANPFDPAAPNCQNWIFDFVEKLIADGSITGDSRTVLQNAPKRL</sequence>
<evidence type="ECO:0000313" key="2">
    <source>
        <dbReference type="Proteomes" id="UP000799764"/>
    </source>
</evidence>
<keyword evidence="2" id="KW-1185">Reference proteome</keyword>